<dbReference type="EMBL" id="ANJA01003799">
    <property type="protein sequence ID" value="ETO61378.1"/>
    <property type="molecule type" value="Genomic_DNA"/>
</dbReference>
<sequence>MEDRFTADVVTKDVVKVMRLRLLLIITCTSMIKTADVEEQRNVVEIGKQLSRAFVQGRKKVLELRYRTFN</sequence>
<accession>A0A080Z417</accession>
<comment type="caution">
    <text evidence="1">The sequence shown here is derived from an EMBL/GenBank/DDBJ whole genome shotgun (WGS) entry which is preliminary data.</text>
</comment>
<evidence type="ECO:0000313" key="2">
    <source>
        <dbReference type="Proteomes" id="UP000028582"/>
    </source>
</evidence>
<reference evidence="1 2" key="1">
    <citation type="submission" date="2013-11" db="EMBL/GenBank/DDBJ databases">
        <title>The Genome Sequence of Phytophthora parasitica P1976.</title>
        <authorList>
            <consortium name="The Broad Institute Genomics Platform"/>
            <person name="Russ C."/>
            <person name="Tyler B."/>
            <person name="Panabieres F."/>
            <person name="Shan W."/>
            <person name="Tripathy S."/>
            <person name="Grunwald N."/>
            <person name="Machado M."/>
            <person name="Johnson C.S."/>
            <person name="Walker B."/>
            <person name="Young S."/>
            <person name="Zeng Q."/>
            <person name="Gargeya S."/>
            <person name="Fitzgerald M."/>
            <person name="Haas B."/>
            <person name="Abouelleil A."/>
            <person name="Allen A.W."/>
            <person name="Alvarado L."/>
            <person name="Arachchi H.M."/>
            <person name="Berlin A.M."/>
            <person name="Chapman S.B."/>
            <person name="Gainer-Dewar J."/>
            <person name="Goldberg J."/>
            <person name="Griggs A."/>
            <person name="Gujja S."/>
            <person name="Hansen M."/>
            <person name="Howarth C."/>
            <person name="Imamovic A."/>
            <person name="Ireland A."/>
            <person name="Larimer J."/>
            <person name="McCowan C."/>
            <person name="Murphy C."/>
            <person name="Pearson M."/>
            <person name="Poon T.W."/>
            <person name="Priest M."/>
            <person name="Roberts A."/>
            <person name="Saif S."/>
            <person name="Shea T."/>
            <person name="Sisk P."/>
            <person name="Sykes S."/>
            <person name="Wortman J."/>
            <person name="Nusbaum C."/>
            <person name="Birren B."/>
        </authorList>
    </citation>
    <scope>NUCLEOTIDE SEQUENCE [LARGE SCALE GENOMIC DNA]</scope>
    <source>
        <strain evidence="1 2">P1976</strain>
    </source>
</reference>
<evidence type="ECO:0000313" key="1">
    <source>
        <dbReference type="EMBL" id="ETO61378.1"/>
    </source>
</evidence>
<proteinExistence type="predicted"/>
<protein>
    <submittedName>
        <fullName evidence="1">Uncharacterized protein</fullName>
    </submittedName>
</protein>
<gene>
    <name evidence="1" type="ORF">F444_20598</name>
</gene>
<dbReference type="AlphaFoldDB" id="A0A080Z417"/>
<organism evidence="1 2">
    <name type="scientific">Phytophthora nicotianae P1976</name>
    <dbReference type="NCBI Taxonomy" id="1317066"/>
    <lineage>
        <taxon>Eukaryota</taxon>
        <taxon>Sar</taxon>
        <taxon>Stramenopiles</taxon>
        <taxon>Oomycota</taxon>
        <taxon>Peronosporomycetes</taxon>
        <taxon>Peronosporales</taxon>
        <taxon>Peronosporaceae</taxon>
        <taxon>Phytophthora</taxon>
    </lineage>
</organism>
<name>A0A080Z417_PHYNI</name>
<dbReference type="Proteomes" id="UP000028582">
    <property type="component" value="Unassembled WGS sequence"/>
</dbReference>